<name>A0ACB9YSD2_9PEZI</name>
<comment type="caution">
    <text evidence="1">The sequence shown here is derived from an EMBL/GenBank/DDBJ whole genome shotgun (WGS) entry which is preliminary data.</text>
</comment>
<evidence type="ECO:0000313" key="1">
    <source>
        <dbReference type="EMBL" id="KAI4861884.1"/>
    </source>
</evidence>
<gene>
    <name evidence="1" type="ORF">F4820DRAFT_464221</name>
</gene>
<proteinExistence type="predicted"/>
<dbReference type="Proteomes" id="UP001497700">
    <property type="component" value="Unassembled WGS sequence"/>
</dbReference>
<evidence type="ECO:0000313" key="2">
    <source>
        <dbReference type="Proteomes" id="UP001497700"/>
    </source>
</evidence>
<organism evidence="1 2">
    <name type="scientific">Hypoxylon rubiginosum</name>
    <dbReference type="NCBI Taxonomy" id="110542"/>
    <lineage>
        <taxon>Eukaryota</taxon>
        <taxon>Fungi</taxon>
        <taxon>Dikarya</taxon>
        <taxon>Ascomycota</taxon>
        <taxon>Pezizomycotina</taxon>
        <taxon>Sordariomycetes</taxon>
        <taxon>Xylariomycetidae</taxon>
        <taxon>Xylariales</taxon>
        <taxon>Hypoxylaceae</taxon>
        <taxon>Hypoxylon</taxon>
    </lineage>
</organism>
<dbReference type="EMBL" id="MU393539">
    <property type="protein sequence ID" value="KAI4861884.1"/>
    <property type="molecule type" value="Genomic_DNA"/>
</dbReference>
<sequence length="575" mass="65521">MNAATVSLRHSNGNQHLIPPCTPIEYNVWVKKLSDESIRASLFAGRCKRLAKFLEDAQNSVAKESSPGNFVLAFSVDKTDNIDNVANCPPDRHEARGNSCRQVIFLAGYPSAQLLTDIGATYKVDPDFFDTHLSFMFEDHASCRVHPSFYTLPSRQQATLQLSIQSIGGGESVREDWHTRRQRFTAEMGSYMHRLRMGDGWEAFSSVIRGLEVHDKYRFSLEQFVTVQISRDPAEGDHWKVYIWSDAGADLEDSPNGPWDATGRDFHFRPVSLHPWRFPSMDKRHQIFPTENPSPNRKKTQQSLPLLRDAYGQIFKEKLNIEDPISALDLVFRYFCVSEIQYLDMIASVLDASIQSSRHPKDFRKKQASAETRAILLSSRQALRYRRSRIREVLEYVRFHGTAVSVDAGSEAALSLSSLLQDLEHLLLSNEELMLRCENEIDAITNEAVFEDAQAGIALNRSNHKFAAFVAIYAPLGMESTVIVGSFNFMRRLELYKTTKPYSIAFEIESWTGDVPRSNFQQDCVDITIEDIRGREGQFTFEKNGFALLDFSSSMTYEDFENTAKFVGDIRNFQM</sequence>
<accession>A0ACB9YSD2</accession>
<reference evidence="1 2" key="1">
    <citation type="journal article" date="2022" name="New Phytol.">
        <title>Ecological generalism drives hyperdiversity of secondary metabolite gene clusters in xylarialean endophytes.</title>
        <authorList>
            <person name="Franco M.E.E."/>
            <person name="Wisecaver J.H."/>
            <person name="Arnold A.E."/>
            <person name="Ju Y.M."/>
            <person name="Slot J.C."/>
            <person name="Ahrendt S."/>
            <person name="Moore L.P."/>
            <person name="Eastman K.E."/>
            <person name="Scott K."/>
            <person name="Konkel Z."/>
            <person name="Mondo S.J."/>
            <person name="Kuo A."/>
            <person name="Hayes R.D."/>
            <person name="Haridas S."/>
            <person name="Andreopoulos B."/>
            <person name="Riley R."/>
            <person name="LaButti K."/>
            <person name="Pangilinan J."/>
            <person name="Lipzen A."/>
            <person name="Amirebrahimi M."/>
            <person name="Yan J."/>
            <person name="Adam C."/>
            <person name="Keymanesh K."/>
            <person name="Ng V."/>
            <person name="Louie K."/>
            <person name="Northen T."/>
            <person name="Drula E."/>
            <person name="Henrissat B."/>
            <person name="Hsieh H.M."/>
            <person name="Youens-Clark K."/>
            <person name="Lutzoni F."/>
            <person name="Miadlikowska J."/>
            <person name="Eastwood D.C."/>
            <person name="Hamelin R.C."/>
            <person name="Grigoriev I.V."/>
            <person name="U'Ren J.M."/>
        </authorList>
    </citation>
    <scope>NUCLEOTIDE SEQUENCE [LARGE SCALE GENOMIC DNA]</scope>
    <source>
        <strain evidence="1 2">CBS 119005</strain>
    </source>
</reference>
<protein>
    <submittedName>
        <fullName evidence="1">Uncharacterized protein</fullName>
    </submittedName>
</protein>
<keyword evidence="2" id="KW-1185">Reference proteome</keyword>